<proteinExistence type="predicted"/>
<reference evidence="2" key="1">
    <citation type="submission" date="2013-10" db="EMBL/GenBank/DDBJ databases">
        <title>Genome sequencing of Onchocerca volvulus.</title>
        <authorList>
            <person name="Cotton J."/>
            <person name="Tsai J."/>
            <person name="Stanley E."/>
            <person name="Tracey A."/>
            <person name="Holroyd N."/>
            <person name="Lustigman S."/>
            <person name="Berriman M."/>
        </authorList>
    </citation>
    <scope>NUCLEOTIDE SEQUENCE</scope>
</reference>
<dbReference type="AlphaFoldDB" id="A0A8R1Y4F6"/>
<dbReference type="EMBL" id="CMVM020000255">
    <property type="status" value="NOT_ANNOTATED_CDS"/>
    <property type="molecule type" value="Genomic_DNA"/>
</dbReference>
<protein>
    <submittedName>
        <fullName evidence="1">Uncharacterized protein</fullName>
    </submittedName>
</protein>
<name>A0A8R1Y4F6_ONCVO</name>
<sequence length="94" mass="11133">ILHNRILLECKAKSDKEESEKISIKQNDECIHRLISASSSAKRKRSESKLLNFNERYGYRTFSTFTPSEQEELQREASYIYDGAIFRRYCFSLE</sequence>
<accession>A0A8R1Y4F6</accession>
<organism evidence="1 2">
    <name type="scientific">Onchocerca volvulus</name>
    <dbReference type="NCBI Taxonomy" id="6282"/>
    <lineage>
        <taxon>Eukaryota</taxon>
        <taxon>Metazoa</taxon>
        <taxon>Ecdysozoa</taxon>
        <taxon>Nematoda</taxon>
        <taxon>Chromadorea</taxon>
        <taxon>Rhabditida</taxon>
        <taxon>Spirurina</taxon>
        <taxon>Spiruromorpha</taxon>
        <taxon>Filarioidea</taxon>
        <taxon>Onchocercidae</taxon>
        <taxon>Onchocerca</taxon>
    </lineage>
</organism>
<evidence type="ECO:0000313" key="1">
    <source>
        <dbReference type="EnsemblMetazoa" id="OVOC9092.1"/>
    </source>
</evidence>
<dbReference type="Proteomes" id="UP000024404">
    <property type="component" value="Unassembled WGS sequence"/>
</dbReference>
<keyword evidence="2" id="KW-1185">Reference proteome</keyword>
<reference evidence="1" key="2">
    <citation type="submission" date="2022-06" db="UniProtKB">
        <authorList>
            <consortium name="EnsemblMetazoa"/>
        </authorList>
    </citation>
    <scope>IDENTIFICATION</scope>
</reference>
<evidence type="ECO:0000313" key="2">
    <source>
        <dbReference type="Proteomes" id="UP000024404"/>
    </source>
</evidence>
<dbReference type="EnsemblMetazoa" id="OVOC9092.1">
    <property type="protein sequence ID" value="OVOC9092.1"/>
    <property type="gene ID" value="WBGene00245901"/>
</dbReference>